<dbReference type="eggNOG" id="ENOG502ZFQX">
    <property type="taxonomic scope" value="Bacteria"/>
</dbReference>
<organism evidence="1 2">
    <name type="scientific">Erythrobacter longus</name>
    <dbReference type="NCBI Taxonomy" id="1044"/>
    <lineage>
        <taxon>Bacteria</taxon>
        <taxon>Pseudomonadati</taxon>
        <taxon>Pseudomonadota</taxon>
        <taxon>Alphaproteobacteria</taxon>
        <taxon>Sphingomonadales</taxon>
        <taxon>Erythrobacteraceae</taxon>
        <taxon>Erythrobacter/Porphyrobacter group</taxon>
        <taxon>Erythrobacter</taxon>
    </lineage>
</organism>
<name>A0A074M7X4_ERYLO</name>
<dbReference type="EMBL" id="JMIW01000005">
    <property type="protein sequence ID" value="KEO89514.1"/>
    <property type="molecule type" value="Genomic_DNA"/>
</dbReference>
<evidence type="ECO:0008006" key="3">
    <source>
        <dbReference type="Google" id="ProtNLM"/>
    </source>
</evidence>
<dbReference type="STRING" id="1044.EH31_12780"/>
<gene>
    <name evidence="1" type="ORF">EH31_12780</name>
</gene>
<keyword evidence="2" id="KW-1185">Reference proteome</keyword>
<proteinExistence type="predicted"/>
<reference evidence="1 2" key="1">
    <citation type="submission" date="2014-04" db="EMBL/GenBank/DDBJ databases">
        <title>A comprehensive comparison of genomes of Erythrobacter spp. strains.</title>
        <authorList>
            <person name="Zheng Q."/>
        </authorList>
    </citation>
    <scope>NUCLEOTIDE SEQUENCE [LARGE SCALE GENOMIC DNA]</scope>
    <source>
        <strain evidence="1 2">DSM 6997</strain>
    </source>
</reference>
<protein>
    <recommendedName>
        <fullName evidence="3">Amidase</fullName>
    </recommendedName>
</protein>
<accession>A0A074M7X4</accession>
<sequence>MAKSGNSSAKWGRKPVWLTVLGLIVLALGLAANYYRGPIQGYTAAATTYSARVACSCRFVAGRDLEDCAKDKLSGMEMVSLSENPDAQSVTASIPFVNTATATRREGYGCVLESWEG</sequence>
<dbReference type="Proteomes" id="UP000027647">
    <property type="component" value="Unassembled WGS sequence"/>
</dbReference>
<evidence type="ECO:0000313" key="1">
    <source>
        <dbReference type="EMBL" id="KEO89514.1"/>
    </source>
</evidence>
<evidence type="ECO:0000313" key="2">
    <source>
        <dbReference type="Proteomes" id="UP000027647"/>
    </source>
</evidence>
<comment type="caution">
    <text evidence="1">The sequence shown here is derived from an EMBL/GenBank/DDBJ whole genome shotgun (WGS) entry which is preliminary data.</text>
</comment>
<dbReference type="AlphaFoldDB" id="A0A074M7X4"/>
<dbReference type="OrthoDB" id="7391866at2"/>